<dbReference type="InterPro" id="IPR011078">
    <property type="entry name" value="PyrdxlP_homeostasis"/>
</dbReference>
<evidence type="ECO:0000256" key="1">
    <source>
        <dbReference type="ARBA" id="ARBA00022898"/>
    </source>
</evidence>
<reference evidence="6 7" key="1">
    <citation type="submission" date="2024-11" db="EMBL/GenBank/DDBJ databases">
        <title>Chromosome-level genome assembly of the freshwater bivalve Anodonta woodiana.</title>
        <authorList>
            <person name="Chen X."/>
        </authorList>
    </citation>
    <scope>NUCLEOTIDE SEQUENCE [LARGE SCALE GENOMIC DNA]</scope>
    <source>
        <strain evidence="6">MN2024</strain>
        <tissue evidence="6">Gills</tissue>
    </source>
</reference>
<feature type="domain" description="Alanine racemase N-terminal" evidence="5">
    <location>
        <begin position="23"/>
        <end position="248"/>
    </location>
</feature>
<sequence length="268" mass="30231">MIRRMASDFDVGKALKLVRERIENAKQKRSKSLPQIEPRLVAVSKTKPVSMVLEAYNHGQRYFGENYVNELYEKSTSEEILGQCPDIRWHFIGHLQKSNVKKLLKVPNLHVIETLDNEKLAQMLNSSWEKMQKEIRLKIMVQINTSAEESKHGCEPSQSIPLVSYLQKQCPCLDFVGLMTIGAYYSDPALGINPDFQALRKCRDEVCQALGLKTEDVELSMGMSHDFENAIEEGSTNVRVGSTIFGARSFPNDSSSSNSEQSAITDKV</sequence>
<accession>A0ABD3VNK6</accession>
<comment type="cofactor">
    <cofactor evidence="3">
        <name>pyridoxal 5'-phosphate</name>
        <dbReference type="ChEBI" id="CHEBI:597326"/>
    </cofactor>
</comment>
<keyword evidence="7" id="KW-1185">Reference proteome</keyword>
<dbReference type="Proteomes" id="UP001634394">
    <property type="component" value="Unassembled WGS sequence"/>
</dbReference>
<evidence type="ECO:0000256" key="2">
    <source>
        <dbReference type="HAMAP-Rule" id="MF_03225"/>
    </source>
</evidence>
<dbReference type="InterPro" id="IPR029066">
    <property type="entry name" value="PLP-binding_barrel"/>
</dbReference>
<protein>
    <recommendedName>
        <fullName evidence="2">Pyridoxal phosphate homeostasis protein</fullName>
        <shortName evidence="2">PLP homeostasis protein</shortName>
    </recommendedName>
</protein>
<dbReference type="PANTHER" id="PTHR10146">
    <property type="entry name" value="PROLINE SYNTHETASE CO-TRANSCRIBED BACTERIAL HOMOLOG PROTEIN"/>
    <property type="match status" value="1"/>
</dbReference>
<dbReference type="Pfam" id="PF01168">
    <property type="entry name" value="Ala_racemase_N"/>
    <property type="match status" value="1"/>
</dbReference>
<evidence type="ECO:0000313" key="7">
    <source>
        <dbReference type="Proteomes" id="UP001634394"/>
    </source>
</evidence>
<dbReference type="HAMAP" id="MF_02087">
    <property type="entry name" value="PLP_homeostasis"/>
    <property type="match status" value="1"/>
</dbReference>
<evidence type="ECO:0000259" key="5">
    <source>
        <dbReference type="Pfam" id="PF01168"/>
    </source>
</evidence>
<dbReference type="CDD" id="cd06822">
    <property type="entry name" value="PLPDE_III_YBL036c_euk"/>
    <property type="match status" value="1"/>
</dbReference>
<organism evidence="6 7">
    <name type="scientific">Sinanodonta woodiana</name>
    <name type="common">Chinese pond mussel</name>
    <name type="synonym">Anodonta woodiana</name>
    <dbReference type="NCBI Taxonomy" id="1069815"/>
    <lineage>
        <taxon>Eukaryota</taxon>
        <taxon>Metazoa</taxon>
        <taxon>Spiralia</taxon>
        <taxon>Lophotrochozoa</taxon>
        <taxon>Mollusca</taxon>
        <taxon>Bivalvia</taxon>
        <taxon>Autobranchia</taxon>
        <taxon>Heteroconchia</taxon>
        <taxon>Palaeoheterodonta</taxon>
        <taxon>Unionida</taxon>
        <taxon>Unionoidea</taxon>
        <taxon>Unionidae</taxon>
        <taxon>Unioninae</taxon>
        <taxon>Sinanodonta</taxon>
    </lineage>
</organism>
<dbReference type="EMBL" id="JBJQND010000010">
    <property type="protein sequence ID" value="KAL3863180.1"/>
    <property type="molecule type" value="Genomic_DNA"/>
</dbReference>
<dbReference type="PANTHER" id="PTHR10146:SF14">
    <property type="entry name" value="PYRIDOXAL PHOSPHATE HOMEOSTASIS PROTEIN"/>
    <property type="match status" value="1"/>
</dbReference>
<dbReference type="Gene3D" id="3.20.20.10">
    <property type="entry name" value="Alanine racemase"/>
    <property type="match status" value="1"/>
</dbReference>
<keyword evidence="1 2" id="KW-0663">Pyridoxal phosphate</keyword>
<dbReference type="GO" id="GO:0030170">
    <property type="term" value="F:pyridoxal phosphate binding"/>
    <property type="evidence" value="ECO:0007669"/>
    <property type="project" value="UniProtKB-UniRule"/>
</dbReference>
<dbReference type="InterPro" id="IPR001608">
    <property type="entry name" value="Ala_racemase_N"/>
</dbReference>
<comment type="function">
    <text evidence="2">Pyridoxal 5'-phosphate (PLP)-binding protein, which may be involved in intracellular homeostatic regulation of pyridoxal 5'-phosphate (PLP), the active form of vitamin B6.</text>
</comment>
<dbReference type="NCBIfam" id="TIGR00044">
    <property type="entry name" value="YggS family pyridoxal phosphate-dependent enzyme"/>
    <property type="match status" value="1"/>
</dbReference>
<proteinExistence type="inferred from homology"/>
<evidence type="ECO:0000313" key="6">
    <source>
        <dbReference type="EMBL" id="KAL3863180.1"/>
    </source>
</evidence>
<feature type="modified residue" description="N6-(pyridoxal phosphate)lysine" evidence="2 3">
    <location>
        <position position="45"/>
    </location>
</feature>
<gene>
    <name evidence="6" type="ORF">ACJMK2_004947</name>
</gene>
<dbReference type="FunFam" id="3.20.20.10:FF:000007">
    <property type="entry name" value="Pyridoxal phosphate homeostasis protein"/>
    <property type="match status" value="1"/>
</dbReference>
<evidence type="ECO:0000256" key="4">
    <source>
        <dbReference type="RuleBase" id="RU004514"/>
    </source>
</evidence>
<name>A0ABD3VNK6_SINWO</name>
<comment type="similarity">
    <text evidence="2 4">Belongs to the pyridoxal phosphate-binding protein YggS/PROSC family.</text>
</comment>
<dbReference type="AlphaFoldDB" id="A0ABD3VNK6"/>
<comment type="caution">
    <text evidence="6">The sequence shown here is derived from an EMBL/GenBank/DDBJ whole genome shotgun (WGS) entry which is preliminary data.</text>
</comment>
<evidence type="ECO:0000256" key="3">
    <source>
        <dbReference type="PIRSR" id="PIRSR004848-1"/>
    </source>
</evidence>
<dbReference type="SUPFAM" id="SSF51419">
    <property type="entry name" value="PLP-binding barrel"/>
    <property type="match status" value="1"/>
</dbReference>
<dbReference type="PIRSF" id="PIRSF004848">
    <property type="entry name" value="YBL036c_PLPDEIII"/>
    <property type="match status" value="1"/>
</dbReference>